<dbReference type="SFLD" id="SFLDG01212">
    <property type="entry name" value="Phytoene_synthase_like"/>
    <property type="match status" value="1"/>
</dbReference>
<dbReference type="Proteomes" id="UP000824469">
    <property type="component" value="Unassembled WGS sequence"/>
</dbReference>
<dbReference type="Gene3D" id="1.10.600.10">
    <property type="entry name" value="Farnesyl Diphosphate Synthase"/>
    <property type="match status" value="1"/>
</dbReference>
<evidence type="ECO:0000313" key="8">
    <source>
        <dbReference type="EMBL" id="KAH9288044.1"/>
    </source>
</evidence>
<reference evidence="8 9" key="1">
    <citation type="journal article" date="2021" name="Nat. Plants">
        <title>The Taxus genome provides insights into paclitaxel biosynthesis.</title>
        <authorList>
            <person name="Xiong X."/>
            <person name="Gou J."/>
            <person name="Liao Q."/>
            <person name="Li Y."/>
            <person name="Zhou Q."/>
            <person name="Bi G."/>
            <person name="Li C."/>
            <person name="Du R."/>
            <person name="Wang X."/>
            <person name="Sun T."/>
            <person name="Guo L."/>
            <person name="Liang H."/>
            <person name="Lu P."/>
            <person name="Wu Y."/>
            <person name="Zhang Z."/>
            <person name="Ro D.K."/>
            <person name="Shang Y."/>
            <person name="Huang S."/>
            <person name="Yan J."/>
        </authorList>
    </citation>
    <scope>NUCLEOTIDE SEQUENCE [LARGE SCALE GENOMIC DNA]</scope>
    <source>
        <strain evidence="8">Ta-2019</strain>
    </source>
</reference>
<keyword evidence="7" id="KW-0456">Lyase</keyword>
<dbReference type="InterPro" id="IPR019845">
    <property type="entry name" value="Squalene/phytoene_synthase_CS"/>
</dbReference>
<evidence type="ECO:0000256" key="5">
    <source>
        <dbReference type="ARBA" id="ARBA00022746"/>
    </source>
</evidence>
<dbReference type="GO" id="GO:0004311">
    <property type="term" value="F:geranylgeranyl diphosphate synthase activity"/>
    <property type="evidence" value="ECO:0007669"/>
    <property type="project" value="InterPro"/>
</dbReference>
<comment type="catalytic activity">
    <reaction evidence="1">
        <text>2 (2E,6E,10E)-geranylgeranyl diphosphate = 15-cis-phytoene + 2 diphosphate</text>
        <dbReference type="Rhea" id="RHEA:34475"/>
        <dbReference type="ChEBI" id="CHEBI:27787"/>
        <dbReference type="ChEBI" id="CHEBI:33019"/>
        <dbReference type="ChEBI" id="CHEBI:58756"/>
        <dbReference type="EC" id="2.5.1.32"/>
    </reaction>
</comment>
<dbReference type="FunFam" id="1.10.600.10:FF:000004">
    <property type="entry name" value="Phytoene synthase chloroplastic"/>
    <property type="match status" value="1"/>
</dbReference>
<dbReference type="CDD" id="cd00683">
    <property type="entry name" value="Trans_IPPS_HH"/>
    <property type="match status" value="1"/>
</dbReference>
<dbReference type="InterPro" id="IPR044843">
    <property type="entry name" value="Trans_IPPS_bact-type"/>
</dbReference>
<gene>
    <name evidence="8" type="ORF">KI387_032161</name>
</gene>
<comment type="similarity">
    <text evidence="2">Belongs to the phytoene/squalene synthase family.</text>
</comment>
<dbReference type="GO" id="GO:0016829">
    <property type="term" value="F:lyase activity"/>
    <property type="evidence" value="ECO:0007669"/>
    <property type="project" value="UniProtKB-KW"/>
</dbReference>
<comment type="caution">
    <text evidence="8">The sequence shown here is derived from an EMBL/GenBank/DDBJ whole genome shotgun (WGS) entry which is preliminary data.</text>
</comment>
<evidence type="ECO:0000256" key="3">
    <source>
        <dbReference type="ARBA" id="ARBA00012396"/>
    </source>
</evidence>
<dbReference type="SFLD" id="SFLDG01018">
    <property type="entry name" value="Squalene/Phytoene_Synthase_Lik"/>
    <property type="match status" value="1"/>
</dbReference>
<dbReference type="InterPro" id="IPR008949">
    <property type="entry name" value="Isoprenoid_synthase_dom_sf"/>
</dbReference>
<evidence type="ECO:0000256" key="4">
    <source>
        <dbReference type="ARBA" id="ARBA00022679"/>
    </source>
</evidence>
<dbReference type="Pfam" id="PF00494">
    <property type="entry name" value="SQS_PSY"/>
    <property type="match status" value="1"/>
</dbReference>
<dbReference type="EMBL" id="JAHRHJ020003813">
    <property type="protein sequence ID" value="KAH9288044.1"/>
    <property type="molecule type" value="Genomic_DNA"/>
</dbReference>
<sequence>MPVALVWVVSGSKELYCSELFHHSNHGGHVVSRLAGSKMMRKLVSETKCKRKRVRLAVKAVLKESTSNHTPESVSMFPGLAGLVTDCSGRPVYDSVMKQAAMLKRETKSGLLDVKPDLVPSGTPQILNEAYERCGEICLEKGKNFYLGTLLSTLERRRSIWAIYENFCTSEWWKLILKWQNKTFEKTKFHGERDDENQSNEAYWYCLELTLHSMLGNVLELGSGVLVVALIVEEEVWFKKFMEAISLGNFPARCRIDELVDGPNASHITPKALDRWEKGLEDLFSDRPYDMLDAALTDTVAKFPIDIQPFRDMITGMRMDQWKFRYKSFDELYLYCYYVSVTVGLMAVPVLGIAPESQATTESVCNSVLALGIANQLTNILRDVGEDSRLGRIYLPQDELAQSGLSDEDIFSGKVTDKWRSFMKDQIRRARMFYDEAEKGITGIEKSSRWPVWTSLMIYRQILDAIEENDYDNFTKRAYVGKVKKLLTLPVAYTRALIHPPSTTKMALKS</sequence>
<dbReference type="SUPFAM" id="SSF48576">
    <property type="entry name" value="Terpenoid synthases"/>
    <property type="match status" value="1"/>
</dbReference>
<dbReference type="GO" id="GO:0016117">
    <property type="term" value="P:carotenoid biosynthetic process"/>
    <property type="evidence" value="ECO:0007669"/>
    <property type="project" value="UniProtKB-KW"/>
</dbReference>
<proteinExistence type="inferred from homology"/>
<protein>
    <recommendedName>
        <fullName evidence="3">15-cis-phytoene synthase</fullName>
        <ecNumber evidence="3">2.5.1.32</ecNumber>
    </recommendedName>
</protein>
<evidence type="ECO:0000256" key="2">
    <source>
        <dbReference type="ARBA" id="ARBA00006251"/>
    </source>
</evidence>
<keyword evidence="6" id="KW-0414">Isoprene biosynthesis</keyword>
<dbReference type="InterPro" id="IPR002060">
    <property type="entry name" value="Squ/phyt_synthse"/>
</dbReference>
<dbReference type="GO" id="GO:0046905">
    <property type="term" value="F:15-cis-phytoene synthase activity"/>
    <property type="evidence" value="ECO:0007669"/>
    <property type="project" value="UniProtKB-EC"/>
</dbReference>
<dbReference type="GO" id="GO:0009536">
    <property type="term" value="C:plastid"/>
    <property type="evidence" value="ECO:0007669"/>
    <property type="project" value="UniProtKB-ARBA"/>
</dbReference>
<dbReference type="SFLD" id="SFLDS00005">
    <property type="entry name" value="Isoprenoid_Synthase_Type_I"/>
    <property type="match status" value="1"/>
</dbReference>
<organism evidence="8 9">
    <name type="scientific">Taxus chinensis</name>
    <name type="common">Chinese yew</name>
    <name type="synonym">Taxus wallichiana var. chinensis</name>
    <dbReference type="NCBI Taxonomy" id="29808"/>
    <lineage>
        <taxon>Eukaryota</taxon>
        <taxon>Viridiplantae</taxon>
        <taxon>Streptophyta</taxon>
        <taxon>Embryophyta</taxon>
        <taxon>Tracheophyta</taxon>
        <taxon>Spermatophyta</taxon>
        <taxon>Pinopsida</taxon>
        <taxon>Pinidae</taxon>
        <taxon>Conifers II</taxon>
        <taxon>Cupressales</taxon>
        <taxon>Taxaceae</taxon>
        <taxon>Taxus</taxon>
    </lineage>
</organism>
<evidence type="ECO:0000313" key="9">
    <source>
        <dbReference type="Proteomes" id="UP000824469"/>
    </source>
</evidence>
<keyword evidence="4" id="KW-0808">Transferase</keyword>
<evidence type="ECO:0000256" key="1">
    <source>
        <dbReference type="ARBA" id="ARBA00001805"/>
    </source>
</evidence>
<keyword evidence="9" id="KW-1185">Reference proteome</keyword>
<evidence type="ECO:0000256" key="7">
    <source>
        <dbReference type="ARBA" id="ARBA00023239"/>
    </source>
</evidence>
<keyword evidence="5" id="KW-0125">Carotenoid biosynthesis</keyword>
<dbReference type="AlphaFoldDB" id="A0AA38BYG7"/>
<dbReference type="GO" id="GO:0051996">
    <property type="term" value="F:squalene synthase [NAD(P)H] activity"/>
    <property type="evidence" value="ECO:0007669"/>
    <property type="project" value="InterPro"/>
</dbReference>
<evidence type="ECO:0000256" key="6">
    <source>
        <dbReference type="ARBA" id="ARBA00023229"/>
    </source>
</evidence>
<accession>A0AA38BYG7</accession>
<name>A0AA38BYG7_TAXCH</name>
<dbReference type="PANTHER" id="PTHR31480">
    <property type="entry name" value="BIFUNCTIONAL LYCOPENE CYCLASE/PHYTOENE SYNTHASE"/>
    <property type="match status" value="1"/>
</dbReference>
<dbReference type="EC" id="2.5.1.32" evidence="3"/>
<dbReference type="PROSITE" id="PS01045">
    <property type="entry name" value="SQUALEN_PHYTOEN_SYN_2"/>
    <property type="match status" value="1"/>
</dbReference>
<dbReference type="InterPro" id="IPR033904">
    <property type="entry name" value="Trans_IPPS_HH"/>
</dbReference>